<comment type="caution">
    <text evidence="4">The sequence shown here is derived from an EMBL/GenBank/DDBJ whole genome shotgun (WGS) entry which is preliminary data.</text>
</comment>
<dbReference type="SUPFAM" id="SSF55469">
    <property type="entry name" value="FMN-dependent nitroreductase-like"/>
    <property type="match status" value="1"/>
</dbReference>
<evidence type="ECO:0000256" key="1">
    <source>
        <dbReference type="SAM" id="MobiDB-lite"/>
    </source>
</evidence>
<evidence type="ECO:0000259" key="2">
    <source>
        <dbReference type="Pfam" id="PF00881"/>
    </source>
</evidence>
<gene>
    <name evidence="4" type="ORF">ACFPRC_14185</name>
</gene>
<dbReference type="CDD" id="cd02142">
    <property type="entry name" value="McbC_SagB-like_oxidoreductase"/>
    <property type="match status" value="1"/>
</dbReference>
<dbReference type="InterPro" id="IPR020051">
    <property type="entry name" value="SagB-type_dehydrogenase"/>
</dbReference>
<feature type="domain" description="Cyanobactin oxidase ThcOx second" evidence="3">
    <location>
        <begin position="131"/>
        <end position="242"/>
    </location>
</feature>
<dbReference type="Pfam" id="PF22767">
    <property type="entry name" value="ThcOx"/>
    <property type="match status" value="1"/>
</dbReference>
<dbReference type="PANTHER" id="PTHR43745">
    <property type="entry name" value="NITROREDUCTASE MJ1384-RELATED"/>
    <property type="match status" value="1"/>
</dbReference>
<sequence>MVHATLIDEHDRPEAITTLWSLREDVRVETFEDGDAVELHSRWSDLRVRNPEPGLVETLRRMSLGPVSLDNVSAGRAEGTPRSWQRALLRLQDLVVRSLAFAGSGQLLLSAVPLTHTARFAPEPPPDDALLKLSRFALLRCEGDLFRLESPLSLHRVVLHRPEAQWVVSALARPVTAAKAGDGLPLAASVVREILGYLVGTGMVLVAQTPEGDFDEDRDPVLRTWSVHDMLFHTRSVLGRDDGDYGATFAHAARLAPQPAVKPPPSGPVFALPRPDLDDVLDRDPRFTSVLEGRRSGREYGPALDLSTLGEFLYRTARVRSLGTVGSGETAYPATDRPYPTGGAVYDLELYLTVRDCPELPTGIYHYDPQGHRLVLVDDAPAAVGTLSRGAMAAAALSAPPPVLITLTSRFQRLSWKYSGLTYSLVLKHVGALVQTFYLVGTAMGLAGCAVCSEDITAFTGALGLDWRTESPVGSFVLGPAPAGRNGSGPPLGADRVGVNSPDWGARSAPARRG</sequence>
<evidence type="ECO:0000313" key="5">
    <source>
        <dbReference type="Proteomes" id="UP001595855"/>
    </source>
</evidence>
<accession>A0ABV9WT61</accession>
<dbReference type="InterPro" id="IPR029479">
    <property type="entry name" value="Nitroreductase"/>
</dbReference>
<dbReference type="EMBL" id="JBHSJO010000001">
    <property type="protein sequence ID" value="MFC5016031.1"/>
    <property type="molecule type" value="Genomic_DNA"/>
</dbReference>
<dbReference type="PANTHER" id="PTHR43745:SF2">
    <property type="entry name" value="NITROREDUCTASE MJ1384-RELATED"/>
    <property type="match status" value="1"/>
</dbReference>
<feature type="region of interest" description="Disordered" evidence="1">
    <location>
        <begin position="478"/>
        <end position="514"/>
    </location>
</feature>
<dbReference type="InterPro" id="IPR000415">
    <property type="entry name" value="Nitroreductase-like"/>
</dbReference>
<evidence type="ECO:0000313" key="4">
    <source>
        <dbReference type="EMBL" id="MFC5016031.1"/>
    </source>
</evidence>
<dbReference type="RefSeq" id="WP_271319879.1">
    <property type="nucleotide sequence ID" value="NZ_BAAATN010000004.1"/>
</dbReference>
<organism evidence="4 5">
    <name type="scientific">Streptomyces lienomycini</name>
    <dbReference type="NCBI Taxonomy" id="284035"/>
    <lineage>
        <taxon>Bacteria</taxon>
        <taxon>Bacillati</taxon>
        <taxon>Actinomycetota</taxon>
        <taxon>Actinomycetes</taxon>
        <taxon>Kitasatosporales</taxon>
        <taxon>Streptomycetaceae</taxon>
        <taxon>Streptomyces</taxon>
    </lineage>
</organism>
<keyword evidence="5" id="KW-1185">Reference proteome</keyword>
<dbReference type="Gene3D" id="3.40.109.10">
    <property type="entry name" value="NADH Oxidase"/>
    <property type="match status" value="1"/>
</dbReference>
<evidence type="ECO:0000259" key="3">
    <source>
        <dbReference type="Pfam" id="PF22767"/>
    </source>
</evidence>
<protein>
    <submittedName>
        <fullName evidence="4">SagB family peptide dehydrogenase</fullName>
    </submittedName>
</protein>
<dbReference type="Pfam" id="PF00881">
    <property type="entry name" value="Nitroreductase"/>
    <property type="match status" value="1"/>
</dbReference>
<dbReference type="Proteomes" id="UP001595855">
    <property type="component" value="Unassembled WGS sequence"/>
</dbReference>
<feature type="domain" description="Nitroreductase" evidence="2">
    <location>
        <begin position="292"/>
        <end position="479"/>
    </location>
</feature>
<dbReference type="NCBIfam" id="TIGR03605">
    <property type="entry name" value="antibiot_sagB"/>
    <property type="match status" value="1"/>
</dbReference>
<dbReference type="InterPro" id="IPR052544">
    <property type="entry name" value="Bacteriocin_Proc_Enz"/>
</dbReference>
<reference evidence="5" key="1">
    <citation type="journal article" date="2019" name="Int. J. Syst. Evol. Microbiol.">
        <title>The Global Catalogue of Microorganisms (GCM) 10K type strain sequencing project: providing services to taxonomists for standard genome sequencing and annotation.</title>
        <authorList>
            <consortium name="The Broad Institute Genomics Platform"/>
            <consortium name="The Broad Institute Genome Sequencing Center for Infectious Disease"/>
            <person name="Wu L."/>
            <person name="Ma J."/>
        </authorList>
    </citation>
    <scope>NUCLEOTIDE SEQUENCE [LARGE SCALE GENOMIC DNA]</scope>
    <source>
        <strain evidence="5">CGMCC 4.1542</strain>
    </source>
</reference>
<proteinExistence type="predicted"/>
<dbReference type="InterPro" id="IPR054488">
    <property type="entry name" value="ThcOx_dom2"/>
</dbReference>
<name>A0ABV9WT61_9ACTN</name>